<evidence type="ECO:0000256" key="2">
    <source>
        <dbReference type="ARBA" id="ARBA00008806"/>
    </source>
</evidence>
<dbReference type="InterPro" id="IPR027417">
    <property type="entry name" value="P-loop_NTPase"/>
</dbReference>
<evidence type="ECO:0000313" key="8">
    <source>
        <dbReference type="EMBL" id="CCO24034.1"/>
    </source>
</evidence>
<dbReference type="GO" id="GO:0005886">
    <property type="term" value="C:plasma membrane"/>
    <property type="evidence" value="ECO:0007669"/>
    <property type="project" value="UniProtKB-SubCell"/>
</dbReference>
<reference evidence="8 9" key="1">
    <citation type="submission" date="2012-10" db="EMBL/GenBank/DDBJ databases">
        <authorList>
            <person name="Genoscope - CEA"/>
        </authorList>
    </citation>
    <scope>NUCLEOTIDE SEQUENCE [LARGE SCALE GENOMIC DNA]</scope>
    <source>
        <strain evidence="9">AM13 / DSM 14728</strain>
    </source>
</reference>
<dbReference type="Gene3D" id="3.40.50.300">
    <property type="entry name" value="P-loop containing nucleotide triphosphate hydrolases"/>
    <property type="match status" value="1"/>
</dbReference>
<keyword evidence="6" id="KW-0472">Membrane</keyword>
<evidence type="ECO:0000256" key="3">
    <source>
        <dbReference type="ARBA" id="ARBA00022475"/>
    </source>
</evidence>
<evidence type="ECO:0000256" key="7">
    <source>
        <dbReference type="SAM" id="MobiDB-lite"/>
    </source>
</evidence>
<evidence type="ECO:0000256" key="4">
    <source>
        <dbReference type="ARBA" id="ARBA00022692"/>
    </source>
</evidence>
<organism evidence="8 9">
    <name type="scientific">Maridesulfovibrio hydrothermalis AM13 = DSM 14728</name>
    <dbReference type="NCBI Taxonomy" id="1121451"/>
    <lineage>
        <taxon>Bacteria</taxon>
        <taxon>Pseudomonadati</taxon>
        <taxon>Thermodesulfobacteriota</taxon>
        <taxon>Desulfovibrionia</taxon>
        <taxon>Desulfovibrionales</taxon>
        <taxon>Desulfovibrionaceae</taxon>
        <taxon>Maridesulfovibrio</taxon>
    </lineage>
</organism>
<comment type="similarity">
    <text evidence="2">Belongs to the VirD4/TraG family.</text>
</comment>
<evidence type="ECO:0000313" key="9">
    <source>
        <dbReference type="Proteomes" id="UP000010808"/>
    </source>
</evidence>
<dbReference type="AlphaFoldDB" id="L0RBA5"/>
<accession>L0RBA5</accession>
<dbReference type="SUPFAM" id="SSF52540">
    <property type="entry name" value="P-loop containing nucleoside triphosphate hydrolases"/>
    <property type="match status" value="1"/>
</dbReference>
<evidence type="ECO:0000256" key="1">
    <source>
        <dbReference type="ARBA" id="ARBA00004651"/>
    </source>
</evidence>
<dbReference type="InterPro" id="IPR051539">
    <property type="entry name" value="T4SS-coupling_protein"/>
</dbReference>
<dbReference type="CDD" id="cd01127">
    <property type="entry name" value="TrwB_TraG_TraD_VirD4"/>
    <property type="match status" value="1"/>
</dbReference>
<dbReference type="InterPro" id="IPR003688">
    <property type="entry name" value="TraG/VirD4"/>
</dbReference>
<dbReference type="eggNOG" id="COG3505">
    <property type="taxonomic scope" value="Bacteria"/>
</dbReference>
<dbReference type="KEGG" id="dhy:DESAM_21757"/>
<keyword evidence="9" id="KW-1185">Reference proteome</keyword>
<protein>
    <submittedName>
        <fullName evidence="8">Conjugal transfer protein traG</fullName>
    </submittedName>
</protein>
<feature type="region of interest" description="Disordered" evidence="7">
    <location>
        <begin position="363"/>
        <end position="395"/>
    </location>
</feature>
<gene>
    <name evidence="8" type="ORF">DESAM_21757</name>
</gene>
<dbReference type="Pfam" id="PF02534">
    <property type="entry name" value="T4SS-DNA_transf"/>
    <property type="match status" value="1"/>
</dbReference>
<feature type="compositionally biased region" description="Basic and acidic residues" evidence="7">
    <location>
        <begin position="366"/>
        <end position="395"/>
    </location>
</feature>
<evidence type="ECO:0000256" key="5">
    <source>
        <dbReference type="ARBA" id="ARBA00022989"/>
    </source>
</evidence>
<name>L0RBA5_9BACT</name>
<dbReference type="EMBL" id="FO203522">
    <property type="protein sequence ID" value="CCO24034.1"/>
    <property type="molecule type" value="Genomic_DNA"/>
</dbReference>
<dbReference type="PANTHER" id="PTHR37937:SF1">
    <property type="entry name" value="CONJUGATIVE TRANSFER: DNA TRANSPORT"/>
    <property type="match status" value="1"/>
</dbReference>
<dbReference type="PANTHER" id="PTHR37937">
    <property type="entry name" value="CONJUGATIVE TRANSFER: DNA TRANSPORT"/>
    <property type="match status" value="1"/>
</dbReference>
<dbReference type="PATRIC" id="fig|1121451.3.peg.1998"/>
<sequence length="395" mass="44251">MIVDPDGKGLKDYWNKAAFGFLGGSILHCMILCLVKEGRHATLNDLSLMLADEDREIREVFEEMLVLEHFENMKNLFEGIEDSSAKAVKQFISSAAREMLNKSDSELSGVVSTAVANLALYRDPVVTKVTSGNDFTIKDLMNDDDPVSLYLVIRPSDIDRLRPLVRLILNMILRRLTEDMEFSEGTVKANYKHRLLLMLDEFTSLGKMEIFERALAFMAGYGIKSYIIVQDLTQLQSAYGKDESIMSNCHIRIAYAPNKVETARILSSMTGEATVIQKKTSLSGTRSGHMGRASVSISETKRPLLTPDECMRLPGAEKDRHGKISKAGDMLIFPAGFAPIYGKQILFFLDPVFLQRSKISAPEKSSVIERTDKSESINEKAHRNEEIQDHDAISE</sequence>
<proteinExistence type="inferred from homology"/>
<comment type="subcellular location">
    <subcellularLocation>
        <location evidence="1">Cell membrane</location>
        <topology evidence="1">Multi-pass membrane protein</topology>
    </subcellularLocation>
</comment>
<dbReference type="HOGENOM" id="CLU_697806_0_0_7"/>
<dbReference type="Proteomes" id="UP000010808">
    <property type="component" value="Chromosome"/>
</dbReference>
<keyword evidence="4" id="KW-0812">Transmembrane</keyword>
<dbReference type="STRING" id="1121451.DESAM_21757"/>
<evidence type="ECO:0000256" key="6">
    <source>
        <dbReference type="ARBA" id="ARBA00023136"/>
    </source>
</evidence>
<keyword evidence="3" id="KW-1003">Cell membrane</keyword>
<keyword evidence="5" id="KW-1133">Transmembrane helix</keyword>